<keyword evidence="5" id="KW-1185">Reference proteome</keyword>
<dbReference type="SUPFAM" id="SSF56752">
    <property type="entry name" value="D-aminoacid aminotransferase-like PLP-dependent enzymes"/>
    <property type="match status" value="1"/>
</dbReference>
<keyword evidence="4" id="KW-0808">Transferase</keyword>
<evidence type="ECO:0000313" key="4">
    <source>
        <dbReference type="EMBL" id="XFO73861.1"/>
    </source>
</evidence>
<comment type="cofactor">
    <cofactor evidence="1">
        <name>pyridoxal 5'-phosphate</name>
        <dbReference type="ChEBI" id="CHEBI:597326"/>
    </cofactor>
</comment>
<dbReference type="PANTHER" id="PTHR11825:SF44">
    <property type="entry name" value="BRANCHED-CHAIN-AMINO-ACID AMINOTRANSFERASE"/>
    <property type="match status" value="1"/>
</dbReference>
<dbReference type="Proteomes" id="UP000216052">
    <property type="component" value="Chromosome"/>
</dbReference>
<sequence>MVNLAITKVVKPKVIPCEDSLGFGRYFSDHMFVMDYQAGKDWHNPRIVPYGEVALFPSTMALHYGQAIFEGMKAFRNKQNEIVIFRTRDHLTRLNRSAHIMSIPAIDTEAVYEFLHALIAMEKHWVPGKMGTSLYIRPFIIAADPCVGVKVSDTYRLFIILSPSGV</sequence>
<dbReference type="InterPro" id="IPR036038">
    <property type="entry name" value="Aminotransferase-like"/>
</dbReference>
<name>A0ABZ3J6Y4_SPOA4</name>
<comment type="similarity">
    <text evidence="2">Belongs to the class-IV pyridoxal-phosphate-dependent aminotransferase family.</text>
</comment>
<dbReference type="GO" id="GO:0004084">
    <property type="term" value="F:branched-chain-amino-acid transaminase activity"/>
    <property type="evidence" value="ECO:0007669"/>
    <property type="project" value="UniProtKB-EC"/>
</dbReference>
<reference evidence="4" key="1">
    <citation type="submission" date="2024-05" db="EMBL/GenBank/DDBJ databases">
        <title>Isolation and characterization of Sporomusa carbonis sp. nov., a carboxydotrophic hydrogenogen in the genus of Sporomusa isolated from a charcoal burning pile.</title>
        <authorList>
            <person name="Boeer T."/>
            <person name="Rosenbaum F."/>
            <person name="Eysell L."/>
            <person name="Mueller V."/>
            <person name="Daniel R."/>
            <person name="Poehlein A."/>
        </authorList>
    </citation>
    <scope>NUCLEOTIDE SEQUENCE [LARGE SCALE GENOMIC DNA]</scope>
    <source>
        <strain evidence="4">DSM 3132</strain>
    </source>
</reference>
<evidence type="ECO:0000313" key="5">
    <source>
        <dbReference type="Proteomes" id="UP000216052"/>
    </source>
</evidence>
<evidence type="ECO:0000256" key="3">
    <source>
        <dbReference type="ARBA" id="ARBA00022898"/>
    </source>
</evidence>
<dbReference type="InterPro" id="IPR005786">
    <property type="entry name" value="B_amino_transII"/>
</dbReference>
<keyword evidence="3" id="KW-0663">Pyridoxal phosphate</keyword>
<dbReference type="PANTHER" id="PTHR11825">
    <property type="entry name" value="SUBGROUP IIII AMINOTRANSFERASE"/>
    <property type="match status" value="1"/>
</dbReference>
<evidence type="ECO:0000256" key="1">
    <source>
        <dbReference type="ARBA" id="ARBA00001933"/>
    </source>
</evidence>
<organism evidence="4 5">
    <name type="scientific">Sporomusa acidovorans (strain ATCC 49682 / DSM 3132 / Mol)</name>
    <dbReference type="NCBI Taxonomy" id="1123286"/>
    <lineage>
        <taxon>Bacteria</taxon>
        <taxon>Bacillati</taxon>
        <taxon>Bacillota</taxon>
        <taxon>Negativicutes</taxon>
        <taxon>Selenomonadales</taxon>
        <taxon>Sporomusaceae</taxon>
        <taxon>Sporomusa</taxon>
    </lineage>
</organism>
<dbReference type="Gene3D" id="3.30.470.10">
    <property type="match status" value="1"/>
</dbReference>
<dbReference type="InterPro" id="IPR043131">
    <property type="entry name" value="BCAT-like_N"/>
</dbReference>
<dbReference type="EMBL" id="CP155571">
    <property type="protein sequence ID" value="XFO73861.1"/>
    <property type="molecule type" value="Genomic_DNA"/>
</dbReference>
<protein>
    <submittedName>
        <fullName evidence="4">Branched-chain-amino-acid transaminase 1</fullName>
        <ecNumber evidence="4">2.6.1.42</ecNumber>
    </submittedName>
</protein>
<accession>A0ABZ3J6Y4</accession>
<keyword evidence="4" id="KW-0032">Aminotransferase</keyword>
<dbReference type="EC" id="2.6.1.42" evidence="4"/>
<proteinExistence type="inferred from homology"/>
<evidence type="ECO:0000256" key="2">
    <source>
        <dbReference type="ARBA" id="ARBA00009320"/>
    </source>
</evidence>
<gene>
    <name evidence="4" type="primary">ilvE_3</name>
    <name evidence="4" type="ORF">SPACI_039690</name>
</gene>